<protein>
    <submittedName>
        <fullName evidence="1">Uncharacterized protein</fullName>
    </submittedName>
</protein>
<organism evidence="1 2">
    <name type="scientific">Colletotrichum tanaceti</name>
    <dbReference type="NCBI Taxonomy" id="1306861"/>
    <lineage>
        <taxon>Eukaryota</taxon>
        <taxon>Fungi</taxon>
        <taxon>Dikarya</taxon>
        <taxon>Ascomycota</taxon>
        <taxon>Pezizomycotina</taxon>
        <taxon>Sordariomycetes</taxon>
        <taxon>Hypocreomycetidae</taxon>
        <taxon>Glomerellales</taxon>
        <taxon>Glomerellaceae</taxon>
        <taxon>Colletotrichum</taxon>
        <taxon>Colletotrichum destructivum species complex</taxon>
    </lineage>
</organism>
<feature type="non-terminal residue" evidence="1">
    <location>
        <position position="1"/>
    </location>
</feature>
<dbReference type="STRING" id="1306861.A0A4U6X6L5"/>
<proteinExistence type="predicted"/>
<reference evidence="1 2" key="1">
    <citation type="journal article" date="2019" name="PLoS ONE">
        <title>Comparative genome analysis indicates high evolutionary potential of pathogenicity genes in Colletotrichum tanaceti.</title>
        <authorList>
            <person name="Lelwala R.V."/>
            <person name="Korhonen P.K."/>
            <person name="Young N.D."/>
            <person name="Scott J.B."/>
            <person name="Ades P.A."/>
            <person name="Gasser R.B."/>
            <person name="Taylor P.W.J."/>
        </authorList>
    </citation>
    <scope>NUCLEOTIDE SEQUENCE [LARGE SCALE GENOMIC DNA]</scope>
    <source>
        <strain evidence="1">BRIP57314</strain>
    </source>
</reference>
<dbReference type="EMBL" id="PJEX01000371">
    <property type="protein sequence ID" value="TKW50653.1"/>
    <property type="molecule type" value="Genomic_DNA"/>
</dbReference>
<accession>A0A4U6X6L5</accession>
<name>A0A4U6X6L5_9PEZI</name>
<evidence type="ECO:0000313" key="1">
    <source>
        <dbReference type="EMBL" id="TKW50653.1"/>
    </source>
</evidence>
<evidence type="ECO:0000313" key="2">
    <source>
        <dbReference type="Proteomes" id="UP000310108"/>
    </source>
</evidence>
<comment type="caution">
    <text evidence="1">The sequence shown here is derived from an EMBL/GenBank/DDBJ whole genome shotgun (WGS) entry which is preliminary data.</text>
</comment>
<dbReference type="AlphaFoldDB" id="A0A4U6X6L5"/>
<keyword evidence="2" id="KW-1185">Reference proteome</keyword>
<gene>
    <name evidence="1" type="ORF">CTA1_12993</name>
</gene>
<dbReference type="OrthoDB" id="5337308at2759"/>
<sequence length="284" mass="32044">TYNGFNYSIFKLKESLCSIPFAAASLNSYCRISNTSSPYQASTTNWASPFQDPANIAKWGWVPYIQAPWHLDEAFANPEFPVDKSNNGIHRFSHEKDFKYDNSTKGQFTYAHYTNTINPRAGAFIFDSNFSPTYRRTKKEMGDVPDLNRMSDLAYFQWQDSCQATGVALNSLRVVFHAYILYCLSFDTIIEALRQEGHTKVPSWKDQVTFSMDSLGGLAILATAQGASTVWFLVQHREELGAKRITEVVVWGGKGEFKFPDLDTSTAADLDDVVLNLRFTITDA</sequence>
<dbReference type="Proteomes" id="UP000310108">
    <property type="component" value="Unassembled WGS sequence"/>
</dbReference>